<accession>A0AAV8VJH0</accession>
<dbReference type="Proteomes" id="UP001159042">
    <property type="component" value="Unassembled WGS sequence"/>
</dbReference>
<evidence type="ECO:0000313" key="1">
    <source>
        <dbReference type="EMBL" id="KAJ8914292.1"/>
    </source>
</evidence>
<gene>
    <name evidence="1" type="ORF">NQ315_011277</name>
</gene>
<dbReference type="EMBL" id="JANEYG010000074">
    <property type="protein sequence ID" value="KAJ8914292.1"/>
    <property type="molecule type" value="Genomic_DNA"/>
</dbReference>
<comment type="caution">
    <text evidence="1">The sequence shown here is derived from an EMBL/GenBank/DDBJ whole genome shotgun (WGS) entry which is preliminary data.</text>
</comment>
<name>A0AAV8VJH0_9CUCU</name>
<protein>
    <submittedName>
        <fullName evidence="1">Uncharacterized protein</fullName>
    </submittedName>
</protein>
<keyword evidence="2" id="KW-1185">Reference proteome</keyword>
<proteinExistence type="predicted"/>
<organism evidence="1 2">
    <name type="scientific">Exocentrus adspersus</name>
    <dbReference type="NCBI Taxonomy" id="1586481"/>
    <lineage>
        <taxon>Eukaryota</taxon>
        <taxon>Metazoa</taxon>
        <taxon>Ecdysozoa</taxon>
        <taxon>Arthropoda</taxon>
        <taxon>Hexapoda</taxon>
        <taxon>Insecta</taxon>
        <taxon>Pterygota</taxon>
        <taxon>Neoptera</taxon>
        <taxon>Endopterygota</taxon>
        <taxon>Coleoptera</taxon>
        <taxon>Polyphaga</taxon>
        <taxon>Cucujiformia</taxon>
        <taxon>Chrysomeloidea</taxon>
        <taxon>Cerambycidae</taxon>
        <taxon>Lamiinae</taxon>
        <taxon>Acanthocinini</taxon>
        <taxon>Exocentrus</taxon>
    </lineage>
</organism>
<sequence length="69" mass="7817">MCIANNLPEIEEEADALDGNLNIYEAPPIEENRIRPELLLDQEFVVDYSYLFLALPGTSLSPARVEKPR</sequence>
<evidence type="ECO:0000313" key="2">
    <source>
        <dbReference type="Proteomes" id="UP001159042"/>
    </source>
</evidence>
<dbReference type="AlphaFoldDB" id="A0AAV8VJH0"/>
<reference evidence="1 2" key="1">
    <citation type="journal article" date="2023" name="Insect Mol. Biol.">
        <title>Genome sequencing provides insights into the evolution of gene families encoding plant cell wall-degrading enzymes in longhorned beetles.</title>
        <authorList>
            <person name="Shin N.R."/>
            <person name="Okamura Y."/>
            <person name="Kirsch R."/>
            <person name="Pauchet Y."/>
        </authorList>
    </citation>
    <scope>NUCLEOTIDE SEQUENCE [LARGE SCALE GENOMIC DNA]</scope>
    <source>
        <strain evidence="1">EAD_L_NR</strain>
    </source>
</reference>